<dbReference type="InterPro" id="IPR001019">
    <property type="entry name" value="Gprotein_alpha_su"/>
</dbReference>
<reference evidence="6" key="1">
    <citation type="submission" date="2022-11" db="UniProtKB">
        <authorList>
            <consortium name="WormBaseParasite"/>
        </authorList>
    </citation>
    <scope>IDENTIFICATION</scope>
</reference>
<evidence type="ECO:0000256" key="3">
    <source>
        <dbReference type="ARBA" id="ARBA00023224"/>
    </source>
</evidence>
<dbReference type="GO" id="GO:0001664">
    <property type="term" value="F:G protein-coupled receptor binding"/>
    <property type="evidence" value="ECO:0007669"/>
    <property type="project" value="TreeGrafter"/>
</dbReference>
<dbReference type="SMART" id="SM00275">
    <property type="entry name" value="G_alpha"/>
    <property type="match status" value="1"/>
</dbReference>
<dbReference type="AlphaFoldDB" id="A0A914WE91"/>
<dbReference type="InterPro" id="IPR027417">
    <property type="entry name" value="P-loop_NTPase"/>
</dbReference>
<dbReference type="Pfam" id="PF00503">
    <property type="entry name" value="G-alpha"/>
    <property type="match status" value="1"/>
</dbReference>
<evidence type="ECO:0000313" key="6">
    <source>
        <dbReference type="WBParaSite" id="PSAMB.scaffold387size53603.g5224.t1"/>
    </source>
</evidence>
<evidence type="ECO:0000313" key="5">
    <source>
        <dbReference type="Proteomes" id="UP000887566"/>
    </source>
</evidence>
<organism evidence="5 6">
    <name type="scientific">Plectus sambesii</name>
    <dbReference type="NCBI Taxonomy" id="2011161"/>
    <lineage>
        <taxon>Eukaryota</taxon>
        <taxon>Metazoa</taxon>
        <taxon>Ecdysozoa</taxon>
        <taxon>Nematoda</taxon>
        <taxon>Chromadorea</taxon>
        <taxon>Plectida</taxon>
        <taxon>Plectina</taxon>
        <taxon>Plectoidea</taxon>
        <taxon>Plectidae</taxon>
        <taxon>Plectus</taxon>
    </lineage>
</organism>
<name>A0A914WE91_9BILA</name>
<proteinExistence type="predicted"/>
<dbReference type="GO" id="GO:0003924">
    <property type="term" value="F:GTPase activity"/>
    <property type="evidence" value="ECO:0007669"/>
    <property type="project" value="InterPro"/>
</dbReference>
<dbReference type="GO" id="GO:0031683">
    <property type="term" value="F:G-protein beta/gamma-subunit complex binding"/>
    <property type="evidence" value="ECO:0007669"/>
    <property type="project" value="InterPro"/>
</dbReference>
<dbReference type="PANTHER" id="PTHR10218">
    <property type="entry name" value="GTP-BINDING PROTEIN ALPHA SUBUNIT"/>
    <property type="match status" value="1"/>
</dbReference>
<dbReference type="SUPFAM" id="SSF52540">
    <property type="entry name" value="P-loop containing nucleoside triphosphate hydrolases"/>
    <property type="match status" value="1"/>
</dbReference>
<dbReference type="FunFam" id="3.40.50.300:FF:000720">
    <property type="entry name" value="Guanine nucleotide-binding protein G(k) subunit alpha"/>
    <property type="match status" value="1"/>
</dbReference>
<feature type="binding site" evidence="4">
    <location>
        <position position="72"/>
    </location>
    <ligand>
        <name>GTP</name>
        <dbReference type="ChEBI" id="CHEBI:37565"/>
    </ligand>
</feature>
<dbReference type="PROSITE" id="PS51882">
    <property type="entry name" value="G_ALPHA"/>
    <property type="match status" value="1"/>
</dbReference>
<evidence type="ECO:0000256" key="1">
    <source>
        <dbReference type="ARBA" id="ARBA00022741"/>
    </source>
</evidence>
<keyword evidence="2 4" id="KW-0342">GTP-binding</keyword>
<feature type="binding site" evidence="4">
    <location>
        <begin position="16"/>
        <end position="19"/>
    </location>
    <ligand>
        <name>GTP</name>
        <dbReference type="ChEBI" id="CHEBI:37565"/>
    </ligand>
</feature>
<dbReference type="WBParaSite" id="PSAMB.scaffold387size53603.g5224.t1">
    <property type="protein sequence ID" value="PSAMB.scaffold387size53603.g5224.t1"/>
    <property type="gene ID" value="PSAMB.scaffold387size53603.g5224"/>
</dbReference>
<dbReference type="GO" id="GO:0005834">
    <property type="term" value="C:heterotrimeric G-protein complex"/>
    <property type="evidence" value="ECO:0007669"/>
    <property type="project" value="TreeGrafter"/>
</dbReference>
<dbReference type="GO" id="GO:0005525">
    <property type="term" value="F:GTP binding"/>
    <property type="evidence" value="ECO:0007669"/>
    <property type="project" value="UniProtKB-KW"/>
</dbReference>
<sequence>MQHECFLLTSVILFLNKRDLFAEKIDIVPLSIAYPDFGGPQGYQPALNYIRKKFLRLNKTPEKNIYVHVTCATDTQQVQVVLDSTFDTIITRNMQRSGLM</sequence>
<dbReference type="GO" id="GO:0007188">
    <property type="term" value="P:adenylate cyclase-modulating G protein-coupled receptor signaling pathway"/>
    <property type="evidence" value="ECO:0007669"/>
    <property type="project" value="TreeGrafter"/>
</dbReference>
<dbReference type="GO" id="GO:0005737">
    <property type="term" value="C:cytoplasm"/>
    <property type="evidence" value="ECO:0007669"/>
    <property type="project" value="TreeGrafter"/>
</dbReference>
<dbReference type="Gene3D" id="3.40.50.300">
    <property type="entry name" value="P-loop containing nucleotide triphosphate hydrolases"/>
    <property type="match status" value="1"/>
</dbReference>
<protein>
    <submittedName>
        <fullName evidence="6">Uncharacterized protein</fullName>
    </submittedName>
</protein>
<evidence type="ECO:0000256" key="4">
    <source>
        <dbReference type="PIRSR" id="PIRSR601019-1"/>
    </source>
</evidence>
<keyword evidence="5" id="KW-1185">Reference proteome</keyword>
<dbReference type="PANTHER" id="PTHR10218:SF196">
    <property type="entry name" value="GUANINE NUCLEOTIDE-BINDING PROTEIN ALPHA-8 SUBUNIT"/>
    <property type="match status" value="1"/>
</dbReference>
<evidence type="ECO:0000256" key="2">
    <source>
        <dbReference type="ARBA" id="ARBA00023134"/>
    </source>
</evidence>
<keyword evidence="1 4" id="KW-0547">Nucleotide-binding</keyword>
<accession>A0A914WE91</accession>
<dbReference type="Proteomes" id="UP000887566">
    <property type="component" value="Unplaced"/>
</dbReference>
<keyword evidence="3" id="KW-0807">Transducer</keyword>